<evidence type="ECO:0000313" key="5">
    <source>
        <dbReference type="EMBL" id="NFN36887.1"/>
    </source>
</evidence>
<feature type="domain" description="Tyr recombinase" evidence="4">
    <location>
        <begin position="324"/>
        <end position="527"/>
    </location>
</feature>
<comment type="similarity">
    <text evidence="1">Belongs to the 'phage' integrase family.</text>
</comment>
<evidence type="ECO:0000256" key="1">
    <source>
        <dbReference type="ARBA" id="ARBA00008857"/>
    </source>
</evidence>
<accession>A0A846JWH3</accession>
<dbReference type="Pfam" id="PF00589">
    <property type="entry name" value="Phage_integrase"/>
    <property type="match status" value="1"/>
</dbReference>
<evidence type="ECO:0000313" key="6">
    <source>
        <dbReference type="Proteomes" id="UP000473681"/>
    </source>
</evidence>
<dbReference type="CDD" id="cd01187">
    <property type="entry name" value="INT_tnpB_C_Tn554"/>
    <property type="match status" value="1"/>
</dbReference>
<dbReference type="PANTHER" id="PTHR30349:SF41">
    <property type="entry name" value="INTEGRASE_RECOMBINASE PROTEIN MJ0367-RELATED"/>
    <property type="match status" value="1"/>
</dbReference>
<protein>
    <submittedName>
        <fullName evidence="5">Integrase</fullName>
    </submittedName>
</protein>
<evidence type="ECO:0000256" key="2">
    <source>
        <dbReference type="ARBA" id="ARBA00023125"/>
    </source>
</evidence>
<evidence type="ECO:0000256" key="3">
    <source>
        <dbReference type="ARBA" id="ARBA00023172"/>
    </source>
</evidence>
<dbReference type="Proteomes" id="UP000473681">
    <property type="component" value="Unassembled WGS sequence"/>
</dbReference>
<dbReference type="PROSITE" id="PS51898">
    <property type="entry name" value="TYR_RECOMBINASE"/>
    <property type="match status" value="1"/>
</dbReference>
<dbReference type="InterPro" id="IPR013762">
    <property type="entry name" value="Integrase-like_cat_sf"/>
</dbReference>
<organism evidence="5 6">
    <name type="scientific">Clostridium botulinum</name>
    <dbReference type="NCBI Taxonomy" id="1491"/>
    <lineage>
        <taxon>Bacteria</taxon>
        <taxon>Bacillati</taxon>
        <taxon>Bacillota</taxon>
        <taxon>Clostridia</taxon>
        <taxon>Eubacteriales</taxon>
        <taxon>Clostridiaceae</taxon>
        <taxon>Clostridium</taxon>
    </lineage>
</organism>
<dbReference type="AlphaFoldDB" id="A0A846JWH3"/>
<dbReference type="GO" id="GO:0003677">
    <property type="term" value="F:DNA binding"/>
    <property type="evidence" value="ECO:0007669"/>
    <property type="project" value="UniProtKB-KW"/>
</dbReference>
<evidence type="ECO:0000259" key="4">
    <source>
        <dbReference type="PROSITE" id="PS51898"/>
    </source>
</evidence>
<sequence>MNKVRNLQDIKSDKQSKYGEIIEYLSQDNRYWLENDIWNIKDGIFQDAEYKVGIKNIKLDFIKNEVIRNEVKYYLVYSLKNKYLKVSKILNEHQYAIGYLIKYIEKYYSNIKSFYEIDMDNTKWKLFMINSGFSLNSKGEIHNTAYRGIGNEVSLFIKDFYDDREETEKDIWYSKNIKGAKIPATGGRGNATKGISINFNQIPIYYKETVKRYFTTIITKKSWSHCHEILNVINYFFKVFYSNEYTDGFIETLSRKDIEKYLYWINNEFKDKNSTYKSKFISYIRTFLEYIQMAQYDKAPKKEVSFLIFQDDIPKRERVQDEIRRVKFVPEPILKQLDNNIMDLDRPQFIPIYILLRETGWRGTDILNLRYDDCLEQIWNNKEEKYNYYLCGEITKTGIAQLKIPIRDKVAEMVTKAIDKAKELSTEENNPKKYLFNTYEGKLKGKPLAKQSLLNTIKRLIVQKDIRDANGELYHFRLHSLRHTRAKEYVEQGMGISVIQQILGHQSLQMTVHYATVSENILYEKWKNTEDLELFKVDTATNELIEVDTYSTEGENLIRYEYVKKNLDAVRVPFGVCFKTSKLPCKQQMNHCLTCASFCTTVENIPEYEEEIEKVKSQIEISNRCGRELWAEKNKQYLNILEQTLEKVKEHKLVHKNGKSREDIV</sequence>
<dbReference type="PANTHER" id="PTHR30349">
    <property type="entry name" value="PHAGE INTEGRASE-RELATED"/>
    <property type="match status" value="1"/>
</dbReference>
<dbReference type="InterPro" id="IPR050090">
    <property type="entry name" value="Tyrosine_recombinase_XerCD"/>
</dbReference>
<dbReference type="Gene3D" id="1.10.443.10">
    <property type="entry name" value="Intergrase catalytic core"/>
    <property type="match status" value="1"/>
</dbReference>
<dbReference type="InterPro" id="IPR002104">
    <property type="entry name" value="Integrase_catalytic"/>
</dbReference>
<comment type="caution">
    <text evidence="5">The sequence shown here is derived from an EMBL/GenBank/DDBJ whole genome shotgun (WGS) entry which is preliminary data.</text>
</comment>
<dbReference type="EMBL" id="SWVK01000039">
    <property type="protein sequence ID" value="NFN36887.1"/>
    <property type="molecule type" value="Genomic_DNA"/>
</dbReference>
<reference evidence="5 6" key="1">
    <citation type="submission" date="2019-04" db="EMBL/GenBank/DDBJ databases">
        <title>Genome sequencing of Clostridium botulinum Groups I-IV and Clostridium butyricum.</title>
        <authorList>
            <person name="Brunt J."/>
            <person name="Van Vliet A.H.M."/>
            <person name="Stringer S.C."/>
            <person name="Carter A.T."/>
            <person name="Peck M.W."/>
        </authorList>
    </citation>
    <scope>NUCLEOTIDE SEQUENCE [LARGE SCALE GENOMIC DNA]</scope>
    <source>
        <strain evidence="5 6">CB-K-33E</strain>
    </source>
</reference>
<keyword evidence="3" id="KW-0233">DNA recombination</keyword>
<name>A0A846JWH3_CLOBO</name>
<dbReference type="SUPFAM" id="SSF56349">
    <property type="entry name" value="DNA breaking-rejoining enzymes"/>
    <property type="match status" value="1"/>
</dbReference>
<gene>
    <name evidence="5" type="ORF">FDB51_17615</name>
</gene>
<dbReference type="GO" id="GO:0015074">
    <property type="term" value="P:DNA integration"/>
    <property type="evidence" value="ECO:0007669"/>
    <property type="project" value="InterPro"/>
</dbReference>
<keyword evidence="2" id="KW-0238">DNA-binding</keyword>
<dbReference type="GO" id="GO:0006310">
    <property type="term" value="P:DNA recombination"/>
    <property type="evidence" value="ECO:0007669"/>
    <property type="project" value="UniProtKB-KW"/>
</dbReference>
<proteinExistence type="inferred from homology"/>
<dbReference type="InterPro" id="IPR011010">
    <property type="entry name" value="DNA_brk_join_enz"/>
</dbReference>